<name>A0A1I3WRZ4_9GAMM</name>
<sequence>MTNTSQTIPWGLLLTAWHDDPEVFSAWEAAEAAGLDLVQARADMQSDRINAILEKDSEDWVDTLQAWANKKLTDMAEELADE</sequence>
<proteinExistence type="predicted"/>
<dbReference type="Proteomes" id="UP000199445">
    <property type="component" value="Unassembled WGS sequence"/>
</dbReference>
<keyword evidence="2" id="KW-1185">Reference proteome</keyword>
<evidence type="ECO:0000313" key="2">
    <source>
        <dbReference type="Proteomes" id="UP000199445"/>
    </source>
</evidence>
<evidence type="ECO:0000313" key="1">
    <source>
        <dbReference type="EMBL" id="SFK09973.1"/>
    </source>
</evidence>
<organism evidence="1 2">
    <name type="scientific">Marinobacter persicus</name>
    <dbReference type="NCBI Taxonomy" id="930118"/>
    <lineage>
        <taxon>Bacteria</taxon>
        <taxon>Pseudomonadati</taxon>
        <taxon>Pseudomonadota</taxon>
        <taxon>Gammaproteobacteria</taxon>
        <taxon>Pseudomonadales</taxon>
        <taxon>Marinobacteraceae</taxon>
        <taxon>Marinobacter</taxon>
    </lineage>
</organism>
<protein>
    <submittedName>
        <fullName evidence="1">Uncharacterized protein</fullName>
    </submittedName>
</protein>
<accession>A0A1I3WRZ4</accession>
<dbReference type="AlphaFoldDB" id="A0A1I3WRZ4"/>
<reference evidence="1 2" key="1">
    <citation type="submission" date="2016-10" db="EMBL/GenBank/DDBJ databases">
        <authorList>
            <person name="de Groot N.N."/>
        </authorList>
    </citation>
    <scope>NUCLEOTIDE SEQUENCE [LARGE SCALE GENOMIC DNA]</scope>
    <source>
        <strain evidence="1 2">IBRC-M 10445</strain>
    </source>
</reference>
<gene>
    <name evidence="1" type="ORF">SAMN05216429_11097</name>
</gene>
<dbReference type="EMBL" id="FOSC01000010">
    <property type="protein sequence ID" value="SFK09973.1"/>
    <property type="molecule type" value="Genomic_DNA"/>
</dbReference>
<dbReference type="RefSeq" id="WP_227663574.1">
    <property type="nucleotide sequence ID" value="NZ_BMYN01000006.1"/>
</dbReference>